<reference evidence="1 2" key="1">
    <citation type="submission" date="2016-12" db="EMBL/GenBank/DDBJ databases">
        <title>The genomes of Aspergillus section Nigri reveals drivers in fungal speciation.</title>
        <authorList>
            <consortium name="DOE Joint Genome Institute"/>
            <person name="Vesth T.C."/>
            <person name="Nybo J."/>
            <person name="Theobald S."/>
            <person name="Brandl J."/>
            <person name="Frisvad J.C."/>
            <person name="Nielsen K.F."/>
            <person name="Lyhne E.K."/>
            <person name="Kogle M.E."/>
            <person name="Kuo A."/>
            <person name="Riley R."/>
            <person name="Clum A."/>
            <person name="Nolan M."/>
            <person name="Lipzen A."/>
            <person name="Salamov A."/>
            <person name="Henrissat B."/>
            <person name="Wiebenga A."/>
            <person name="De Vries R.P."/>
            <person name="Grigoriev I.V."/>
            <person name="Mortensen U.H."/>
            <person name="Andersen M.R."/>
            <person name="Baker S.E."/>
        </authorList>
    </citation>
    <scope>NUCLEOTIDE SEQUENCE [LARGE SCALE GENOMIC DNA]</scope>
    <source>
        <strain evidence="1 2">JOP 1030-1</strain>
    </source>
</reference>
<dbReference type="STRING" id="1450539.A0A318ZEF8"/>
<dbReference type="RefSeq" id="XP_025431908.1">
    <property type="nucleotide sequence ID" value="XM_025578070.1"/>
</dbReference>
<evidence type="ECO:0000313" key="2">
    <source>
        <dbReference type="Proteomes" id="UP000248349"/>
    </source>
</evidence>
<protein>
    <submittedName>
        <fullName evidence="1">Uncharacterized protein</fullName>
    </submittedName>
</protein>
<dbReference type="OrthoDB" id="4503726at2759"/>
<dbReference type="GeneID" id="37079299"/>
<gene>
    <name evidence="1" type="ORF">BP01DRAFT_391286</name>
</gene>
<name>A0A318ZEF8_9EURO</name>
<accession>A0A318ZEF8</accession>
<organism evidence="1 2">
    <name type="scientific">Aspergillus saccharolyticus JOP 1030-1</name>
    <dbReference type="NCBI Taxonomy" id="1450539"/>
    <lineage>
        <taxon>Eukaryota</taxon>
        <taxon>Fungi</taxon>
        <taxon>Dikarya</taxon>
        <taxon>Ascomycota</taxon>
        <taxon>Pezizomycotina</taxon>
        <taxon>Eurotiomycetes</taxon>
        <taxon>Eurotiomycetidae</taxon>
        <taxon>Eurotiales</taxon>
        <taxon>Aspergillaceae</taxon>
        <taxon>Aspergillus</taxon>
        <taxon>Aspergillus subgen. Circumdati</taxon>
    </lineage>
</organism>
<dbReference type="AlphaFoldDB" id="A0A318ZEF8"/>
<dbReference type="EMBL" id="KZ821229">
    <property type="protein sequence ID" value="PYH45926.1"/>
    <property type="molecule type" value="Genomic_DNA"/>
</dbReference>
<proteinExistence type="predicted"/>
<sequence>MEETHQKRSYLVYAKGQTPESLQLGSLCIDPPNPVNDVRKIYQFPVEELLPWTSTHCAETTCALNLTVSHEWLEGAGRPDLVSHVAGKENDIEVRLEGPHGRQVQIQRPEAFLEQIVLQSGEVKRWLATHLTVSRTMHYLSRTILETDRHPHIWLVTGLQYITNASMKAGWSSSSRALTGIPGPILHPAVAALTGLVDASDKEPPIVYESEGSTSDATKEKIWAAQFMRLKLKFRPCDSSKVKLPDEIQLYRFVQLGGMGFEGHEHVPSQEFAQIEGLVAEDGDVEQSEDGTFLGMECEDQILYEELLDQVESRKAK</sequence>
<dbReference type="Proteomes" id="UP000248349">
    <property type="component" value="Unassembled WGS sequence"/>
</dbReference>
<keyword evidence="2" id="KW-1185">Reference proteome</keyword>
<evidence type="ECO:0000313" key="1">
    <source>
        <dbReference type="EMBL" id="PYH45926.1"/>
    </source>
</evidence>